<dbReference type="InterPro" id="IPR008947">
    <property type="entry name" value="PLipase_C/P1_nuclease_dom_sf"/>
</dbReference>
<dbReference type="GO" id="GO:0006308">
    <property type="term" value="P:DNA catabolic process"/>
    <property type="evidence" value="ECO:0007669"/>
    <property type="project" value="InterPro"/>
</dbReference>
<evidence type="ECO:0000256" key="4">
    <source>
        <dbReference type="ARBA" id="ARBA00022801"/>
    </source>
</evidence>
<dbReference type="EMBL" id="SHBK01000019">
    <property type="protein sequence ID" value="RZO24012.1"/>
    <property type="molecule type" value="Genomic_DNA"/>
</dbReference>
<dbReference type="GO" id="GO:0016788">
    <property type="term" value="F:hydrolase activity, acting on ester bonds"/>
    <property type="evidence" value="ECO:0007669"/>
    <property type="project" value="InterPro"/>
</dbReference>
<keyword evidence="5" id="KW-1015">Disulfide bond</keyword>
<gene>
    <name evidence="7" type="ORF">EVA98_02045</name>
</gene>
<evidence type="ECO:0000256" key="1">
    <source>
        <dbReference type="ARBA" id="ARBA00022722"/>
    </source>
</evidence>
<keyword evidence="3" id="KW-0255">Endonuclease</keyword>
<dbReference type="AlphaFoldDB" id="A0A520MS15"/>
<accession>A0A520MS15</accession>
<dbReference type="Pfam" id="PF02265">
    <property type="entry name" value="S1-P1_nuclease"/>
    <property type="match status" value="1"/>
</dbReference>
<keyword evidence="2" id="KW-0479">Metal-binding</keyword>
<dbReference type="GO" id="GO:0003676">
    <property type="term" value="F:nucleic acid binding"/>
    <property type="evidence" value="ECO:0007669"/>
    <property type="project" value="InterPro"/>
</dbReference>
<evidence type="ECO:0000256" key="3">
    <source>
        <dbReference type="ARBA" id="ARBA00022759"/>
    </source>
</evidence>
<dbReference type="GO" id="GO:0004519">
    <property type="term" value="F:endonuclease activity"/>
    <property type="evidence" value="ECO:0007669"/>
    <property type="project" value="UniProtKB-KW"/>
</dbReference>
<name>A0A520MS15_9GAMM</name>
<dbReference type="CDD" id="cd11010">
    <property type="entry name" value="S1-P1_nuclease"/>
    <property type="match status" value="1"/>
</dbReference>
<dbReference type="PANTHER" id="PTHR33146">
    <property type="entry name" value="ENDONUCLEASE 4"/>
    <property type="match status" value="1"/>
</dbReference>
<dbReference type="Gene3D" id="1.10.575.10">
    <property type="entry name" value="P1 Nuclease"/>
    <property type="match status" value="1"/>
</dbReference>
<dbReference type="Proteomes" id="UP000316449">
    <property type="component" value="Unassembled WGS sequence"/>
</dbReference>
<dbReference type="GO" id="GO:0046872">
    <property type="term" value="F:metal ion binding"/>
    <property type="evidence" value="ECO:0007669"/>
    <property type="project" value="UniProtKB-KW"/>
</dbReference>
<comment type="caution">
    <text evidence="7">The sequence shown here is derived from an EMBL/GenBank/DDBJ whole genome shotgun (WGS) entry which is preliminary data.</text>
</comment>
<evidence type="ECO:0000256" key="6">
    <source>
        <dbReference type="ARBA" id="ARBA00023180"/>
    </source>
</evidence>
<dbReference type="PANTHER" id="PTHR33146:SF26">
    <property type="entry name" value="ENDONUCLEASE 4"/>
    <property type="match status" value="1"/>
</dbReference>
<dbReference type="InterPro" id="IPR003154">
    <property type="entry name" value="S1/P1nuclease"/>
</dbReference>
<evidence type="ECO:0008006" key="9">
    <source>
        <dbReference type="Google" id="ProtNLM"/>
    </source>
</evidence>
<reference evidence="7 8" key="1">
    <citation type="submission" date="2019-02" db="EMBL/GenBank/DDBJ databases">
        <title>Prokaryotic population dynamics and viral predation in marine succession experiment using metagenomics: the confinement effect.</title>
        <authorList>
            <person name="Haro-Moreno J.M."/>
            <person name="Rodriguez-Valera F."/>
            <person name="Lopez-Perez M."/>
        </authorList>
    </citation>
    <scope>NUCLEOTIDE SEQUENCE [LARGE SCALE GENOMIC DNA]</scope>
    <source>
        <strain evidence="7">MED-G165</strain>
    </source>
</reference>
<proteinExistence type="predicted"/>
<evidence type="ECO:0000256" key="2">
    <source>
        <dbReference type="ARBA" id="ARBA00022723"/>
    </source>
</evidence>
<sequence length="264" mass="30876">MMRKLFLTFIFVFCIDANAWWDTGHRLVCDEAYKLLTMDAKKALDPLIEEHGSFGTACLWADWVKNKERKDTRSWHYINLPDSEQNTYNTSCPENGCLIAAFYEQLNILNDRSLAFRQRQEALWFLGHFVGDIHQPMHVGYAKDLGGNRHYLELEDGTKSNMHKVWDGQIIEHMEYLFGKEYLSINVAQDIQELLNISHSEDIESWAQESRDIAMQQSVGYRNNVLKIATNEYLENHFKIVEERIALGAIRLSQTLNRMHQEDN</sequence>
<keyword evidence="1" id="KW-0540">Nuclease</keyword>
<evidence type="ECO:0000256" key="5">
    <source>
        <dbReference type="ARBA" id="ARBA00023157"/>
    </source>
</evidence>
<protein>
    <recommendedName>
        <fullName evidence="9">Endonuclease</fullName>
    </recommendedName>
</protein>
<keyword evidence="6" id="KW-0325">Glycoprotein</keyword>
<evidence type="ECO:0000313" key="8">
    <source>
        <dbReference type="Proteomes" id="UP000316449"/>
    </source>
</evidence>
<organism evidence="7 8">
    <name type="scientific">SAR86 cluster bacterium</name>
    <dbReference type="NCBI Taxonomy" id="2030880"/>
    <lineage>
        <taxon>Bacteria</taxon>
        <taxon>Pseudomonadati</taxon>
        <taxon>Pseudomonadota</taxon>
        <taxon>Gammaproteobacteria</taxon>
        <taxon>SAR86 cluster</taxon>
    </lineage>
</organism>
<dbReference type="SUPFAM" id="SSF48537">
    <property type="entry name" value="Phospholipase C/P1 nuclease"/>
    <property type="match status" value="1"/>
</dbReference>
<keyword evidence="4" id="KW-0378">Hydrolase</keyword>
<evidence type="ECO:0000313" key="7">
    <source>
        <dbReference type="EMBL" id="RZO24012.1"/>
    </source>
</evidence>